<dbReference type="AlphaFoldDB" id="A0A4R8ZEE8"/>
<gene>
    <name evidence="1" type="ORF">E3T27_08480</name>
</gene>
<dbReference type="OrthoDB" id="9148135at2"/>
<evidence type="ECO:0008006" key="3">
    <source>
        <dbReference type="Google" id="ProtNLM"/>
    </source>
</evidence>
<dbReference type="RefSeq" id="WP_134572249.1">
    <property type="nucleotide sequence ID" value="NZ_SOGT01000011.1"/>
</dbReference>
<comment type="caution">
    <text evidence="1">The sequence shown here is derived from an EMBL/GenBank/DDBJ whole genome shotgun (WGS) entry which is preliminary data.</text>
</comment>
<proteinExistence type="predicted"/>
<sequence length="166" mass="17692">MPAAASRADVVRLRLQAQGLAGVPLPGAVAVAERMLAVQAQDYPAAQWALGVRSPGTTLHDVQALISAGEIVRSWPMRGTLHFVPARELGWIQSLTTPRLLAKTRTTNERLGLDPAVLELAREAAIAARTRAAKTQRGLGQAVQDYARFLGVPMRQTLEADAPASA</sequence>
<dbReference type="PANTHER" id="PTHR38479">
    <property type="entry name" value="LMO0824 PROTEIN"/>
    <property type="match status" value="1"/>
</dbReference>
<dbReference type="InterPro" id="IPR009351">
    <property type="entry name" value="AlkZ-like"/>
</dbReference>
<accession>A0A4R8ZEE8</accession>
<reference evidence="1 2" key="1">
    <citation type="submission" date="2019-03" db="EMBL/GenBank/DDBJ databases">
        <title>Genomics of glacier-inhabiting Cryobacterium strains.</title>
        <authorList>
            <person name="Liu Q."/>
            <person name="Xin Y.-H."/>
        </authorList>
    </citation>
    <scope>NUCLEOTIDE SEQUENCE [LARGE SCALE GENOMIC DNA]</scope>
    <source>
        <strain evidence="1 2">TMT1-1</strain>
    </source>
</reference>
<keyword evidence="2" id="KW-1185">Reference proteome</keyword>
<evidence type="ECO:0000313" key="2">
    <source>
        <dbReference type="Proteomes" id="UP000298424"/>
    </source>
</evidence>
<dbReference type="EMBL" id="SOGT01000011">
    <property type="protein sequence ID" value="TFD25838.1"/>
    <property type="molecule type" value="Genomic_DNA"/>
</dbReference>
<organism evidence="1 2">
    <name type="scientific">Cryobacterium lyxosi</name>
    <dbReference type="NCBI Taxonomy" id="1259228"/>
    <lineage>
        <taxon>Bacteria</taxon>
        <taxon>Bacillati</taxon>
        <taxon>Actinomycetota</taxon>
        <taxon>Actinomycetes</taxon>
        <taxon>Micrococcales</taxon>
        <taxon>Microbacteriaceae</taxon>
        <taxon>Cryobacterium</taxon>
    </lineage>
</organism>
<protein>
    <recommendedName>
        <fullName evidence="3">Winged helix DNA-binding domain-containing protein</fullName>
    </recommendedName>
</protein>
<dbReference type="Pfam" id="PF06224">
    <property type="entry name" value="AlkZ-like"/>
    <property type="match status" value="1"/>
</dbReference>
<evidence type="ECO:0000313" key="1">
    <source>
        <dbReference type="EMBL" id="TFD25838.1"/>
    </source>
</evidence>
<dbReference type="PANTHER" id="PTHR38479:SF2">
    <property type="entry name" value="WINGED HELIX DNA-BINDING DOMAIN-CONTAINING PROTEIN"/>
    <property type="match status" value="1"/>
</dbReference>
<name>A0A4R8ZEE8_9MICO</name>
<dbReference type="Proteomes" id="UP000298424">
    <property type="component" value="Unassembled WGS sequence"/>
</dbReference>